<reference evidence="4" key="1">
    <citation type="submission" date="2022-11" db="UniProtKB">
        <authorList>
            <consortium name="WormBaseParasite"/>
        </authorList>
    </citation>
    <scope>IDENTIFICATION</scope>
</reference>
<dbReference type="Proteomes" id="UP000887540">
    <property type="component" value="Unplaced"/>
</dbReference>
<protein>
    <submittedName>
        <fullName evidence="4">Carboxylesterase type B domain-containing protein</fullName>
    </submittedName>
</protein>
<evidence type="ECO:0000313" key="4">
    <source>
        <dbReference type="WBParaSite" id="ACRNAN_scaffold12962.g32070.t1"/>
    </source>
</evidence>
<accession>A0A914CP54</accession>
<dbReference type="PANTHER" id="PTHR43903">
    <property type="entry name" value="NEUROLIGIN"/>
    <property type="match status" value="1"/>
</dbReference>
<dbReference type="SUPFAM" id="SSF53474">
    <property type="entry name" value="alpha/beta-Hydrolases"/>
    <property type="match status" value="1"/>
</dbReference>
<dbReference type="Gene3D" id="3.40.50.1820">
    <property type="entry name" value="alpha/beta hydrolase"/>
    <property type="match status" value="1"/>
</dbReference>
<comment type="similarity">
    <text evidence="1">Belongs to the type-B carboxylesterase/lipase family.</text>
</comment>
<proteinExistence type="inferred from homology"/>
<evidence type="ECO:0000256" key="1">
    <source>
        <dbReference type="ARBA" id="ARBA00005964"/>
    </source>
</evidence>
<name>A0A914CP54_9BILA</name>
<dbReference type="InterPro" id="IPR002018">
    <property type="entry name" value="CarbesteraseB"/>
</dbReference>
<dbReference type="AlphaFoldDB" id="A0A914CP54"/>
<evidence type="ECO:0000313" key="3">
    <source>
        <dbReference type="Proteomes" id="UP000887540"/>
    </source>
</evidence>
<organism evidence="3 4">
    <name type="scientific">Acrobeloides nanus</name>
    <dbReference type="NCBI Taxonomy" id="290746"/>
    <lineage>
        <taxon>Eukaryota</taxon>
        <taxon>Metazoa</taxon>
        <taxon>Ecdysozoa</taxon>
        <taxon>Nematoda</taxon>
        <taxon>Chromadorea</taxon>
        <taxon>Rhabditida</taxon>
        <taxon>Tylenchina</taxon>
        <taxon>Cephalobomorpha</taxon>
        <taxon>Cephaloboidea</taxon>
        <taxon>Cephalobidae</taxon>
        <taxon>Acrobeloides</taxon>
    </lineage>
</organism>
<keyword evidence="3" id="KW-1185">Reference proteome</keyword>
<dbReference type="WBParaSite" id="ACRNAN_scaffold12962.g32070.t1">
    <property type="protein sequence ID" value="ACRNAN_scaffold12962.g32070.t1"/>
    <property type="gene ID" value="ACRNAN_scaffold12962.g32070"/>
</dbReference>
<sequence length="321" mass="37632">MSGSPFAEWAASEYVVEESIKVVKELNCFDSDVNKIKLCMKKISIDELQSAYEKLGTTRPGLSPILYTPRIDDDFLPKTFEELIKEAPRKAILSGFASQEGAKLTVWPRQLVRGQIIPREEQFTYDGNRLFEFIKNYISPEEYFGSEATAKKVQTMVEEFYANDIPQNADYKFWLQKYSQLISDTSINMPQLEEAKLRAEHDWPVYFYQTAYFNYDAIKETFKGDHPVKGAWHLSEYPYLFGFSSLDQFEFNENDWTIQKFWLELVENFVKNGNPSLPGLTWPRISKEKFQFVNVTIEPVVENDLMSDMLTFWKELIENYR</sequence>
<dbReference type="InterPro" id="IPR029058">
    <property type="entry name" value="AB_hydrolase_fold"/>
</dbReference>
<dbReference type="InterPro" id="IPR051093">
    <property type="entry name" value="Neuroligin/BSAL"/>
</dbReference>
<feature type="domain" description="Carboxylesterase type B" evidence="2">
    <location>
        <begin position="1"/>
        <end position="313"/>
    </location>
</feature>
<dbReference type="Pfam" id="PF00135">
    <property type="entry name" value="COesterase"/>
    <property type="match status" value="1"/>
</dbReference>
<evidence type="ECO:0000259" key="2">
    <source>
        <dbReference type="Pfam" id="PF00135"/>
    </source>
</evidence>